<comment type="caution">
    <text evidence="4">The sequence shown here is derived from an EMBL/GenBank/DDBJ whole genome shotgun (WGS) entry which is preliminary data.</text>
</comment>
<dbReference type="EMBL" id="DRQG01000079">
    <property type="protein sequence ID" value="HGY55713.1"/>
    <property type="molecule type" value="Genomic_DNA"/>
</dbReference>
<gene>
    <name evidence="4" type="ORF">ENK44_08435</name>
</gene>
<evidence type="ECO:0000259" key="3">
    <source>
        <dbReference type="Pfam" id="PF09990"/>
    </source>
</evidence>
<keyword evidence="2" id="KW-1133">Transmembrane helix</keyword>
<protein>
    <submittedName>
        <fullName evidence="4">DUF2231 domain-containing protein</fullName>
    </submittedName>
</protein>
<evidence type="ECO:0000313" key="4">
    <source>
        <dbReference type="EMBL" id="HGY55713.1"/>
    </source>
</evidence>
<evidence type="ECO:0000256" key="1">
    <source>
        <dbReference type="SAM" id="MobiDB-lite"/>
    </source>
</evidence>
<feature type="transmembrane region" description="Helical" evidence="2">
    <location>
        <begin position="45"/>
        <end position="64"/>
    </location>
</feature>
<feature type="transmembrane region" description="Helical" evidence="2">
    <location>
        <begin position="87"/>
        <end position="105"/>
    </location>
</feature>
<feature type="transmembrane region" description="Helical" evidence="2">
    <location>
        <begin position="14"/>
        <end position="33"/>
    </location>
</feature>
<name>A0A7V4WVB1_CALAY</name>
<dbReference type="Gene3D" id="2.60.120.560">
    <property type="entry name" value="Exo-inulinase, domain 1"/>
    <property type="match status" value="1"/>
</dbReference>
<feature type="transmembrane region" description="Helical" evidence="2">
    <location>
        <begin position="117"/>
        <end position="135"/>
    </location>
</feature>
<evidence type="ECO:0000256" key="2">
    <source>
        <dbReference type="SAM" id="Phobius"/>
    </source>
</evidence>
<feature type="region of interest" description="Disordered" evidence="1">
    <location>
        <begin position="356"/>
        <end position="375"/>
    </location>
</feature>
<organism evidence="4">
    <name type="scientific">Caldithrix abyssi</name>
    <dbReference type="NCBI Taxonomy" id="187145"/>
    <lineage>
        <taxon>Bacteria</taxon>
        <taxon>Pseudomonadati</taxon>
        <taxon>Calditrichota</taxon>
        <taxon>Calditrichia</taxon>
        <taxon>Calditrichales</taxon>
        <taxon>Calditrichaceae</taxon>
        <taxon>Caldithrix</taxon>
    </lineage>
</organism>
<proteinExistence type="predicted"/>
<dbReference type="InterPro" id="IPR019251">
    <property type="entry name" value="DUF2231_TM"/>
</dbReference>
<sequence length="375" mass="40853">MQILPDFMSNIHPLIIHFPIALLIIAVLADLAANLFKKYEWLQPAALSLYTLGALGTVAAYLSGKQAADIVDLPTPSYPVISEHADLALYTMLFFGIYAVIRLFLRWKSLDQKSLVSWGLFFIAAGGLFLVKATADHGGELVYRFGVGTSAASVQNTEENVQSTASGTKIETTDNGSWTFETGSDAALKFRQNFRLLKGSWDNLIVKNNQAPDGTPILEISTIGDQAFLLTFGPKLSNLQISARLNLDGFNGRFFLVHHVTGTDTYDFFVREKDKVRLGRKENGSVKIFDSGTYPEGSWLTLKAVSSSGHFRGYVDSDLVNHGHSSDLPAGESGIAIKGKGTIQLALIEVINLDEPETDSDEQNGSGHNESGHSH</sequence>
<dbReference type="Proteomes" id="UP000885779">
    <property type="component" value="Unassembled WGS sequence"/>
</dbReference>
<accession>A0A7V4WVB1</accession>
<dbReference type="Pfam" id="PF09990">
    <property type="entry name" value="DUF2231"/>
    <property type="match status" value="1"/>
</dbReference>
<feature type="domain" description="DUF2231" evidence="3">
    <location>
        <begin position="10"/>
        <end position="150"/>
    </location>
</feature>
<keyword evidence="2" id="KW-0472">Membrane</keyword>
<keyword evidence="2" id="KW-0812">Transmembrane</keyword>
<dbReference type="AlphaFoldDB" id="A0A7V4WVB1"/>
<reference evidence="4" key="1">
    <citation type="journal article" date="2020" name="mSystems">
        <title>Genome- and Community-Level Interaction Insights into Carbon Utilization and Element Cycling Functions of Hydrothermarchaeota in Hydrothermal Sediment.</title>
        <authorList>
            <person name="Zhou Z."/>
            <person name="Liu Y."/>
            <person name="Xu W."/>
            <person name="Pan J."/>
            <person name="Luo Z.H."/>
            <person name="Li M."/>
        </authorList>
    </citation>
    <scope>NUCLEOTIDE SEQUENCE [LARGE SCALE GENOMIC DNA]</scope>
    <source>
        <strain evidence="4">HyVt-577</strain>
    </source>
</reference>